<evidence type="ECO:0000256" key="1">
    <source>
        <dbReference type="SAM" id="SignalP"/>
    </source>
</evidence>
<sequence length="99" mass="11095">MKIFGSLILWPLVSLAAPLLRSDCLRRPMAIEPELEPCTNTNAFNAMHDLLVVATPPHTFPGTDGEIAKRNKQDLCKRPMNGEISPSYEEIECIDNEEE</sequence>
<evidence type="ECO:0000313" key="2">
    <source>
        <dbReference type="EMBL" id="KAF2726985.1"/>
    </source>
</evidence>
<feature type="signal peptide" evidence="1">
    <location>
        <begin position="1"/>
        <end position="16"/>
    </location>
</feature>
<protein>
    <submittedName>
        <fullName evidence="2">Uncharacterized protein</fullName>
    </submittedName>
</protein>
<comment type="caution">
    <text evidence="2">The sequence shown here is derived from an EMBL/GenBank/DDBJ whole genome shotgun (WGS) entry which is preliminary data.</text>
</comment>
<dbReference type="AlphaFoldDB" id="A0A9P4QJS1"/>
<gene>
    <name evidence="2" type="ORF">EJ04DRAFT_570787</name>
</gene>
<reference evidence="2" key="1">
    <citation type="journal article" date="2020" name="Stud. Mycol.">
        <title>101 Dothideomycetes genomes: a test case for predicting lifestyles and emergence of pathogens.</title>
        <authorList>
            <person name="Haridas S."/>
            <person name="Albert R."/>
            <person name="Binder M."/>
            <person name="Bloem J."/>
            <person name="Labutti K."/>
            <person name="Salamov A."/>
            <person name="Andreopoulos B."/>
            <person name="Baker S."/>
            <person name="Barry K."/>
            <person name="Bills G."/>
            <person name="Bluhm B."/>
            <person name="Cannon C."/>
            <person name="Castanera R."/>
            <person name="Culley D."/>
            <person name="Daum C."/>
            <person name="Ezra D."/>
            <person name="Gonzalez J."/>
            <person name="Henrissat B."/>
            <person name="Kuo A."/>
            <person name="Liang C."/>
            <person name="Lipzen A."/>
            <person name="Lutzoni F."/>
            <person name="Magnuson J."/>
            <person name="Mondo S."/>
            <person name="Nolan M."/>
            <person name="Ohm R."/>
            <person name="Pangilinan J."/>
            <person name="Park H.-J."/>
            <person name="Ramirez L."/>
            <person name="Alfaro M."/>
            <person name="Sun H."/>
            <person name="Tritt A."/>
            <person name="Yoshinaga Y."/>
            <person name="Zwiers L.-H."/>
            <person name="Turgeon B."/>
            <person name="Goodwin S."/>
            <person name="Spatafora J."/>
            <person name="Crous P."/>
            <person name="Grigoriev I."/>
        </authorList>
    </citation>
    <scope>NUCLEOTIDE SEQUENCE</scope>
    <source>
        <strain evidence="2">CBS 125425</strain>
    </source>
</reference>
<dbReference type="EMBL" id="ML996366">
    <property type="protein sequence ID" value="KAF2726985.1"/>
    <property type="molecule type" value="Genomic_DNA"/>
</dbReference>
<dbReference type="Proteomes" id="UP000799444">
    <property type="component" value="Unassembled WGS sequence"/>
</dbReference>
<accession>A0A9P4QJS1</accession>
<name>A0A9P4QJS1_9PLEO</name>
<organism evidence="2 3">
    <name type="scientific">Polyplosphaeria fusca</name>
    <dbReference type="NCBI Taxonomy" id="682080"/>
    <lineage>
        <taxon>Eukaryota</taxon>
        <taxon>Fungi</taxon>
        <taxon>Dikarya</taxon>
        <taxon>Ascomycota</taxon>
        <taxon>Pezizomycotina</taxon>
        <taxon>Dothideomycetes</taxon>
        <taxon>Pleosporomycetidae</taxon>
        <taxon>Pleosporales</taxon>
        <taxon>Tetraplosphaeriaceae</taxon>
        <taxon>Polyplosphaeria</taxon>
    </lineage>
</organism>
<keyword evidence="3" id="KW-1185">Reference proteome</keyword>
<keyword evidence="1" id="KW-0732">Signal</keyword>
<evidence type="ECO:0000313" key="3">
    <source>
        <dbReference type="Proteomes" id="UP000799444"/>
    </source>
</evidence>
<feature type="chain" id="PRO_5040441253" evidence="1">
    <location>
        <begin position="17"/>
        <end position="99"/>
    </location>
</feature>
<proteinExistence type="predicted"/>